<protein>
    <submittedName>
        <fullName evidence="8">Uncharacterized protein</fullName>
    </submittedName>
</protein>
<feature type="transmembrane region" description="Helical" evidence="7">
    <location>
        <begin position="332"/>
        <end position="353"/>
    </location>
</feature>
<evidence type="ECO:0000256" key="7">
    <source>
        <dbReference type="SAM" id="Phobius"/>
    </source>
</evidence>
<dbReference type="GO" id="GO:0005886">
    <property type="term" value="C:plasma membrane"/>
    <property type="evidence" value="ECO:0007669"/>
    <property type="project" value="UniProtKB-SubCell"/>
</dbReference>
<evidence type="ECO:0000313" key="8">
    <source>
        <dbReference type="EMBL" id="OGG07126.1"/>
    </source>
</evidence>
<keyword evidence="6 7" id="KW-0472">Membrane</keyword>
<comment type="subcellular location">
    <subcellularLocation>
        <location evidence="1">Cell membrane</location>
        <topology evidence="1">Multi-pass membrane protein</topology>
    </subcellularLocation>
</comment>
<dbReference type="STRING" id="1798377.A2872_02900"/>
<accession>A0A1F5Z3X2</accession>
<feature type="transmembrane region" description="Helical" evidence="7">
    <location>
        <begin position="419"/>
        <end position="436"/>
    </location>
</feature>
<feature type="transmembrane region" description="Helical" evidence="7">
    <location>
        <begin position="21"/>
        <end position="40"/>
    </location>
</feature>
<evidence type="ECO:0000313" key="9">
    <source>
        <dbReference type="Proteomes" id="UP000178681"/>
    </source>
</evidence>
<gene>
    <name evidence="8" type="ORF">A2872_02900</name>
</gene>
<feature type="transmembrane region" description="Helical" evidence="7">
    <location>
        <begin position="365"/>
        <end position="384"/>
    </location>
</feature>
<evidence type="ECO:0000256" key="4">
    <source>
        <dbReference type="ARBA" id="ARBA00022692"/>
    </source>
</evidence>
<dbReference type="Pfam" id="PF13440">
    <property type="entry name" value="Polysacc_synt_3"/>
    <property type="match status" value="1"/>
</dbReference>
<feature type="transmembrane region" description="Helical" evidence="7">
    <location>
        <begin position="177"/>
        <end position="195"/>
    </location>
</feature>
<keyword evidence="3" id="KW-1003">Cell membrane</keyword>
<proteinExistence type="inferred from homology"/>
<reference evidence="8 9" key="1">
    <citation type="journal article" date="2016" name="Nat. Commun.">
        <title>Thousands of microbial genomes shed light on interconnected biogeochemical processes in an aquifer system.</title>
        <authorList>
            <person name="Anantharaman K."/>
            <person name="Brown C.T."/>
            <person name="Hug L.A."/>
            <person name="Sharon I."/>
            <person name="Castelle C.J."/>
            <person name="Probst A.J."/>
            <person name="Thomas B.C."/>
            <person name="Singh A."/>
            <person name="Wilkins M.J."/>
            <person name="Karaoz U."/>
            <person name="Brodie E.L."/>
            <person name="Williams K.H."/>
            <person name="Hubbard S.S."/>
            <person name="Banfield J.F."/>
        </authorList>
    </citation>
    <scope>NUCLEOTIDE SEQUENCE [LARGE SCALE GENOMIC DNA]</scope>
</reference>
<comment type="similarity">
    <text evidence="2">Belongs to the polysaccharide synthase family.</text>
</comment>
<sequence>MDTKELKNKTIRSIVALTGRQMISQVITLLTLIPLGLFLSPTALGTFIAVSSITPFFNFFVDLGLGSALIQKKTEPTETDLRTVFTVQLLIVSAIIVVGLLLSGPISSFSRLTPDGITLYKVLLFVLFISSLKSIPSILMERRIAFERQIIPSIIEQFVYSFVIVFLAIKGFEVKSYSWAFFISALVGLPIYYLLSPWRISLGLSRDSLKTLLSYGVLYQSKTFLSLIKDNLLTIFLSGLPGVGTYGLGQIGWWQRWAYSPYSFIVNSVTKVTFPTYSRVQDDKVRLRAGIERSLYLVSLVMFPCLTVMMVLISKILVLFPKYSVWSDGLPAFYFFCAGAGISAMSGILVNTLDATGHVKTTSVLMAFWILLIWPLTIIMVNLYGFNGVAVAPFLVSLTVGLTAFLVNRIVKFDFLGSFLKPLFASVVMAGGMVVIGKMTPVNVFTVILTGATGAIIYLVTVWLIDREKLMDNARVILFAFKK</sequence>
<evidence type="ECO:0000256" key="3">
    <source>
        <dbReference type="ARBA" id="ARBA00022475"/>
    </source>
</evidence>
<name>A0A1F5Z3X2_9BACT</name>
<dbReference type="PANTHER" id="PTHR30250">
    <property type="entry name" value="PST FAMILY PREDICTED COLANIC ACID TRANSPORTER"/>
    <property type="match status" value="1"/>
</dbReference>
<dbReference type="AlphaFoldDB" id="A0A1F5Z3X2"/>
<dbReference type="EMBL" id="MFJG01000015">
    <property type="protein sequence ID" value="OGG07126.1"/>
    <property type="molecule type" value="Genomic_DNA"/>
</dbReference>
<dbReference type="PANTHER" id="PTHR30250:SF10">
    <property type="entry name" value="LIPOPOLYSACCHARIDE BIOSYNTHESIS PROTEIN WZXC"/>
    <property type="match status" value="1"/>
</dbReference>
<feature type="transmembrane region" description="Helical" evidence="7">
    <location>
        <begin position="151"/>
        <end position="171"/>
    </location>
</feature>
<keyword evidence="4 7" id="KW-0812">Transmembrane</keyword>
<comment type="caution">
    <text evidence="8">The sequence shown here is derived from an EMBL/GenBank/DDBJ whole genome shotgun (WGS) entry which is preliminary data.</text>
</comment>
<feature type="transmembrane region" description="Helical" evidence="7">
    <location>
        <begin position="122"/>
        <end position="139"/>
    </location>
</feature>
<evidence type="ECO:0000256" key="6">
    <source>
        <dbReference type="ARBA" id="ARBA00023136"/>
    </source>
</evidence>
<feature type="transmembrane region" description="Helical" evidence="7">
    <location>
        <begin position="81"/>
        <end position="102"/>
    </location>
</feature>
<dbReference type="InterPro" id="IPR050833">
    <property type="entry name" value="Poly_Biosynth_Transport"/>
</dbReference>
<feature type="transmembrane region" description="Helical" evidence="7">
    <location>
        <begin position="295"/>
        <end position="320"/>
    </location>
</feature>
<feature type="transmembrane region" description="Helical" evidence="7">
    <location>
        <begin position="390"/>
        <end position="407"/>
    </location>
</feature>
<organism evidence="8 9">
    <name type="scientific">Candidatus Gottesmanbacteria bacterium RIFCSPHIGHO2_01_FULL_42_12</name>
    <dbReference type="NCBI Taxonomy" id="1798377"/>
    <lineage>
        <taxon>Bacteria</taxon>
        <taxon>Candidatus Gottesmaniibacteriota</taxon>
    </lineage>
</organism>
<evidence type="ECO:0000256" key="5">
    <source>
        <dbReference type="ARBA" id="ARBA00022989"/>
    </source>
</evidence>
<feature type="transmembrane region" description="Helical" evidence="7">
    <location>
        <begin position="442"/>
        <end position="465"/>
    </location>
</feature>
<dbReference type="Proteomes" id="UP000178681">
    <property type="component" value="Unassembled WGS sequence"/>
</dbReference>
<keyword evidence="5 7" id="KW-1133">Transmembrane helix</keyword>
<evidence type="ECO:0000256" key="1">
    <source>
        <dbReference type="ARBA" id="ARBA00004651"/>
    </source>
</evidence>
<evidence type="ECO:0000256" key="2">
    <source>
        <dbReference type="ARBA" id="ARBA00007430"/>
    </source>
</evidence>